<dbReference type="Pfam" id="PF00459">
    <property type="entry name" value="Inositol_P"/>
    <property type="match status" value="1"/>
</dbReference>
<comment type="cofactor">
    <cofactor evidence="2 7 8">
        <name>Mg(2+)</name>
        <dbReference type="ChEBI" id="CHEBI:18420"/>
    </cofactor>
</comment>
<evidence type="ECO:0000256" key="4">
    <source>
        <dbReference type="ARBA" id="ARBA00022723"/>
    </source>
</evidence>
<dbReference type="GO" id="GO:0006020">
    <property type="term" value="P:inositol metabolic process"/>
    <property type="evidence" value="ECO:0007669"/>
    <property type="project" value="TreeGrafter"/>
</dbReference>
<evidence type="ECO:0000256" key="3">
    <source>
        <dbReference type="ARBA" id="ARBA00009759"/>
    </source>
</evidence>
<evidence type="ECO:0000256" key="1">
    <source>
        <dbReference type="ARBA" id="ARBA00001033"/>
    </source>
</evidence>
<evidence type="ECO:0000256" key="6">
    <source>
        <dbReference type="ARBA" id="ARBA00022842"/>
    </source>
</evidence>
<evidence type="ECO:0000256" key="2">
    <source>
        <dbReference type="ARBA" id="ARBA00001946"/>
    </source>
</evidence>
<dbReference type="SUPFAM" id="SSF56655">
    <property type="entry name" value="Carbohydrate phosphatase"/>
    <property type="match status" value="1"/>
</dbReference>
<dbReference type="PRINTS" id="PR01959">
    <property type="entry name" value="SBIMPHPHTASE"/>
</dbReference>
<comment type="similarity">
    <text evidence="3 8">Belongs to the inositol monophosphatase superfamily.</text>
</comment>
<protein>
    <recommendedName>
        <fullName evidence="8">Inositol-1-monophosphatase</fullName>
        <ecNumber evidence="8">3.1.3.25</ecNumber>
    </recommendedName>
</protein>
<dbReference type="PRINTS" id="PR00377">
    <property type="entry name" value="IMPHPHTASES"/>
</dbReference>
<feature type="binding site" evidence="7">
    <location>
        <position position="211"/>
    </location>
    <ligand>
        <name>Mg(2+)</name>
        <dbReference type="ChEBI" id="CHEBI:18420"/>
        <label>1</label>
        <note>catalytic</note>
    </ligand>
</feature>
<dbReference type="GO" id="GO:0046872">
    <property type="term" value="F:metal ion binding"/>
    <property type="evidence" value="ECO:0007669"/>
    <property type="project" value="UniProtKB-KW"/>
</dbReference>
<dbReference type="AlphaFoldDB" id="A0A1V1PHA3"/>
<dbReference type="InterPro" id="IPR000760">
    <property type="entry name" value="Inositol_monophosphatase-like"/>
</dbReference>
<dbReference type="PROSITE" id="PS00630">
    <property type="entry name" value="IMP_2"/>
    <property type="match status" value="1"/>
</dbReference>
<keyword evidence="4 7" id="KW-0479">Metal-binding</keyword>
<reference evidence="10" key="1">
    <citation type="submission" date="2012-11" db="EMBL/GenBank/DDBJ databases">
        <authorList>
            <person name="Lucero-Rivera Y.E."/>
            <person name="Tovar-Ramirez D."/>
        </authorList>
    </citation>
    <scope>NUCLEOTIDE SEQUENCE [LARGE SCALE GENOMIC DNA]</scope>
    <source>
        <strain evidence="10">Araruama</strain>
    </source>
</reference>
<proteinExistence type="inferred from homology"/>
<dbReference type="EC" id="3.1.3.25" evidence="8"/>
<evidence type="ECO:0000313" key="10">
    <source>
        <dbReference type="Proteomes" id="UP000189670"/>
    </source>
</evidence>
<dbReference type="GO" id="GO:0046854">
    <property type="term" value="P:phosphatidylinositol phosphate biosynthetic process"/>
    <property type="evidence" value="ECO:0007669"/>
    <property type="project" value="InterPro"/>
</dbReference>
<evidence type="ECO:0000256" key="8">
    <source>
        <dbReference type="RuleBase" id="RU364068"/>
    </source>
</evidence>
<sequence length="259" mass="28621">MNLNNIYQVAIAAAYHAGEILNRYYGNLKDIHKKGAIDLVTEADVASEKAVKQIIQKHYPDHGIIAEESGTQNTQTPYEWIIDPLDGTTNYAHQIPIFSVSISFVVEKKPVVGVVFNPVAQELFCAIKGCGATYNQQSIAISQTKALSDSILVTGFPYNLREMIDPLITRFSNCLQSAQAVRRLGAASLDLCYVASGRFDGFWEQNLKPWDTAAGMLIAQEAGANITNFSDQSYHYNMSEIIATNGYIHQDLLECLAIH</sequence>
<dbReference type="InterPro" id="IPR020550">
    <property type="entry name" value="Inositol_monophosphatase_CS"/>
</dbReference>
<name>A0A1V1PHA3_9BACT</name>
<dbReference type="FunFam" id="3.40.190.80:FF:000020">
    <property type="entry name" value="Fructose-1,6-bisphosphatase/inositol-1-monophosphatase"/>
    <property type="match status" value="1"/>
</dbReference>
<accession>A0A1V1PHA3</accession>
<dbReference type="PANTHER" id="PTHR20854">
    <property type="entry name" value="INOSITOL MONOPHOSPHATASE"/>
    <property type="match status" value="1"/>
</dbReference>
<feature type="binding site" evidence="7">
    <location>
        <position position="83"/>
    </location>
    <ligand>
        <name>Mg(2+)</name>
        <dbReference type="ChEBI" id="CHEBI:18420"/>
        <label>1</label>
        <note>catalytic</note>
    </ligand>
</feature>
<dbReference type="InterPro" id="IPR020583">
    <property type="entry name" value="Inositol_monoP_metal-BS"/>
</dbReference>
<dbReference type="FunFam" id="3.30.540.10:FF:000003">
    <property type="entry name" value="Inositol-1-monophosphatase"/>
    <property type="match status" value="1"/>
</dbReference>
<evidence type="ECO:0000256" key="5">
    <source>
        <dbReference type="ARBA" id="ARBA00022801"/>
    </source>
</evidence>
<dbReference type="GO" id="GO:0007165">
    <property type="term" value="P:signal transduction"/>
    <property type="evidence" value="ECO:0007669"/>
    <property type="project" value="TreeGrafter"/>
</dbReference>
<dbReference type="Gene3D" id="3.30.540.10">
    <property type="entry name" value="Fructose-1,6-Bisphosphatase, subunit A, domain 1"/>
    <property type="match status" value="1"/>
</dbReference>
<dbReference type="CDD" id="cd01639">
    <property type="entry name" value="IMPase"/>
    <property type="match status" value="1"/>
</dbReference>
<evidence type="ECO:0000256" key="7">
    <source>
        <dbReference type="PIRSR" id="PIRSR600760-2"/>
    </source>
</evidence>
<feature type="binding site" evidence="7">
    <location>
        <position position="85"/>
    </location>
    <ligand>
        <name>Mg(2+)</name>
        <dbReference type="ChEBI" id="CHEBI:18420"/>
        <label>1</label>
        <note>catalytic</note>
    </ligand>
</feature>
<dbReference type="PROSITE" id="PS00629">
    <property type="entry name" value="IMP_1"/>
    <property type="match status" value="1"/>
</dbReference>
<dbReference type="EMBL" id="ATBP01000014">
    <property type="protein sequence ID" value="ETR74281.1"/>
    <property type="molecule type" value="Genomic_DNA"/>
</dbReference>
<keyword evidence="5 8" id="KW-0378">Hydrolase</keyword>
<dbReference type="Gene3D" id="3.40.190.80">
    <property type="match status" value="1"/>
</dbReference>
<feature type="binding site" evidence="7">
    <location>
        <position position="67"/>
    </location>
    <ligand>
        <name>Mg(2+)</name>
        <dbReference type="ChEBI" id="CHEBI:18420"/>
        <label>1</label>
        <note>catalytic</note>
    </ligand>
</feature>
<dbReference type="PANTHER" id="PTHR20854:SF4">
    <property type="entry name" value="INOSITOL-1-MONOPHOSPHATASE-RELATED"/>
    <property type="match status" value="1"/>
</dbReference>
<dbReference type="Proteomes" id="UP000189670">
    <property type="component" value="Unassembled WGS sequence"/>
</dbReference>
<organism evidence="9 10">
    <name type="scientific">Candidatus Magnetoglobus multicellularis str. Araruama</name>
    <dbReference type="NCBI Taxonomy" id="890399"/>
    <lineage>
        <taxon>Bacteria</taxon>
        <taxon>Pseudomonadati</taxon>
        <taxon>Thermodesulfobacteriota</taxon>
        <taxon>Desulfobacteria</taxon>
        <taxon>Desulfobacterales</taxon>
        <taxon>Desulfobacteraceae</taxon>
        <taxon>Candidatus Magnetoglobus</taxon>
    </lineage>
</organism>
<dbReference type="InterPro" id="IPR022337">
    <property type="entry name" value="Inositol_monophosphatase_SuhB"/>
</dbReference>
<evidence type="ECO:0000313" key="9">
    <source>
        <dbReference type="EMBL" id="ETR74281.1"/>
    </source>
</evidence>
<dbReference type="GO" id="GO:0008934">
    <property type="term" value="F:inositol monophosphate 1-phosphatase activity"/>
    <property type="evidence" value="ECO:0007669"/>
    <property type="project" value="InterPro"/>
</dbReference>
<feature type="binding site" evidence="7">
    <location>
        <position position="86"/>
    </location>
    <ligand>
        <name>Mg(2+)</name>
        <dbReference type="ChEBI" id="CHEBI:18420"/>
        <label>1</label>
        <note>catalytic</note>
    </ligand>
</feature>
<keyword evidence="6 7" id="KW-0460">Magnesium</keyword>
<gene>
    <name evidence="9" type="ORF">OMM_00339</name>
</gene>
<dbReference type="InterPro" id="IPR033942">
    <property type="entry name" value="IMPase"/>
</dbReference>
<comment type="caution">
    <text evidence="9">The sequence shown here is derived from an EMBL/GenBank/DDBJ whole genome shotgun (WGS) entry which is preliminary data.</text>
</comment>
<comment type="catalytic activity">
    <reaction evidence="1 8">
        <text>a myo-inositol phosphate + H2O = myo-inositol + phosphate</text>
        <dbReference type="Rhea" id="RHEA:24056"/>
        <dbReference type="ChEBI" id="CHEBI:15377"/>
        <dbReference type="ChEBI" id="CHEBI:17268"/>
        <dbReference type="ChEBI" id="CHEBI:43474"/>
        <dbReference type="ChEBI" id="CHEBI:84139"/>
        <dbReference type="EC" id="3.1.3.25"/>
    </reaction>
</comment>